<evidence type="ECO:0000313" key="2">
    <source>
        <dbReference type="Proteomes" id="UP000499080"/>
    </source>
</evidence>
<sequence length="108" mass="12348">MRTVVKVFIRVHFPILVETNDSGSRLGWETSLFRTLTRESDVSHLRTRIDARRERAATRYKPTHLSGSMSLCGWIYSGTQTVLAISLKQSMRPSDGFEISIGDIRCCW</sequence>
<reference evidence="1 2" key="1">
    <citation type="journal article" date="2019" name="Sci. Rep.">
        <title>Orb-weaving spider Araneus ventricosus genome elucidates the spidroin gene catalogue.</title>
        <authorList>
            <person name="Kono N."/>
            <person name="Nakamura H."/>
            <person name="Ohtoshi R."/>
            <person name="Moran D.A.P."/>
            <person name="Shinohara A."/>
            <person name="Yoshida Y."/>
            <person name="Fujiwara M."/>
            <person name="Mori M."/>
            <person name="Tomita M."/>
            <person name="Arakawa K."/>
        </authorList>
    </citation>
    <scope>NUCLEOTIDE SEQUENCE [LARGE SCALE GENOMIC DNA]</scope>
</reference>
<comment type="caution">
    <text evidence="1">The sequence shown here is derived from an EMBL/GenBank/DDBJ whole genome shotgun (WGS) entry which is preliminary data.</text>
</comment>
<evidence type="ECO:0000313" key="1">
    <source>
        <dbReference type="EMBL" id="GBM17372.1"/>
    </source>
</evidence>
<gene>
    <name evidence="1" type="ORF">AVEN_13248_1</name>
</gene>
<dbReference type="EMBL" id="BGPR01000387">
    <property type="protein sequence ID" value="GBM17372.1"/>
    <property type="molecule type" value="Genomic_DNA"/>
</dbReference>
<proteinExistence type="predicted"/>
<dbReference type="Proteomes" id="UP000499080">
    <property type="component" value="Unassembled WGS sequence"/>
</dbReference>
<dbReference type="AlphaFoldDB" id="A0A4Y2DKP6"/>
<accession>A0A4Y2DKP6</accession>
<protein>
    <submittedName>
        <fullName evidence="1">Uncharacterized protein</fullName>
    </submittedName>
</protein>
<name>A0A4Y2DKP6_ARAVE</name>
<organism evidence="1 2">
    <name type="scientific">Araneus ventricosus</name>
    <name type="common">Orbweaver spider</name>
    <name type="synonym">Epeira ventricosa</name>
    <dbReference type="NCBI Taxonomy" id="182803"/>
    <lineage>
        <taxon>Eukaryota</taxon>
        <taxon>Metazoa</taxon>
        <taxon>Ecdysozoa</taxon>
        <taxon>Arthropoda</taxon>
        <taxon>Chelicerata</taxon>
        <taxon>Arachnida</taxon>
        <taxon>Araneae</taxon>
        <taxon>Araneomorphae</taxon>
        <taxon>Entelegynae</taxon>
        <taxon>Araneoidea</taxon>
        <taxon>Araneidae</taxon>
        <taxon>Araneus</taxon>
    </lineage>
</organism>
<keyword evidence="2" id="KW-1185">Reference proteome</keyword>